<dbReference type="InterPro" id="IPR033739">
    <property type="entry name" value="M10A_MMP"/>
</dbReference>
<feature type="binding site" evidence="19">
    <location>
        <position position="219"/>
    </location>
    <ligand>
        <name>Zn(2+)</name>
        <dbReference type="ChEBI" id="CHEBI:29105"/>
        <label>2</label>
        <note>catalytic</note>
    </ligand>
</feature>
<evidence type="ECO:0000256" key="9">
    <source>
        <dbReference type="ARBA" id="ARBA00022801"/>
    </source>
</evidence>
<keyword evidence="12" id="KW-0482">Metalloprotease</keyword>
<dbReference type="GO" id="GO:0031012">
    <property type="term" value="C:extracellular matrix"/>
    <property type="evidence" value="ECO:0007669"/>
    <property type="project" value="InterPro"/>
</dbReference>
<comment type="cofactor">
    <cofactor evidence="20">
        <name>Ca(2+)</name>
        <dbReference type="ChEBI" id="CHEBI:29108"/>
    </cofactor>
    <text evidence="20">Can bind about 5 Ca(2+) ions per subunit.</text>
</comment>
<feature type="binding site" evidence="20">
    <location>
        <position position="196"/>
    </location>
    <ligand>
        <name>Zn(2+)</name>
        <dbReference type="ChEBI" id="CHEBI:29105"/>
        <label>1</label>
    </ligand>
</feature>
<feature type="repeat" description="Hemopexin" evidence="23">
    <location>
        <begin position="379"/>
        <end position="427"/>
    </location>
</feature>
<sequence length="474" mass="53538">MKPSLAVLLVLVLTVLTVLCVPLPQRTNLDEQFAEKYLRTFFNFKEENGSVVRRGISPLSQKLREMQEFFGLEITGRLDSDTLKMMSKPRCGVPDIKTSAYSISGNDLKWKKNHLTYRIENYSPDMSVAEIEQSIDKALQVWAKVTPLRFSKVSSDPDIKVLFGGQYHGDSYPFDGPDGTLAHAFAPGPGIGGDAHFDEDELFTFRSQKGYVLFLVAAHEFGHSLGLSHSQDPGALMFPVYTFHDPDTFVLPQDDVSGIQSLYGPNPEGPVDPGVTRPTTPDACDSDLVLDAVTTLRGEMYFFKGRFLWRRPSQSDLPQQSLIANFWRGAPVNIDAAFENPESDRVFLFKDRQVWAFRGYDPVSGYPKSISTFGLPMTVRKIDAALYDEQSGKILFFAGNMQYRYDEAKKTMDEGFPKRIDLTFPDIPGKVTAAFEYRGFAYIYSGRVMFEYSMGSKRLFRLLDNNYFLTCTNF</sequence>
<organism evidence="26 27">
    <name type="scientific">Takifugu flavidus</name>
    <name type="common">sansaifugu</name>
    <dbReference type="NCBI Taxonomy" id="433684"/>
    <lineage>
        <taxon>Eukaryota</taxon>
        <taxon>Metazoa</taxon>
        <taxon>Chordata</taxon>
        <taxon>Craniata</taxon>
        <taxon>Vertebrata</taxon>
        <taxon>Euteleostomi</taxon>
        <taxon>Actinopterygii</taxon>
        <taxon>Neopterygii</taxon>
        <taxon>Teleostei</taxon>
        <taxon>Neoteleostei</taxon>
        <taxon>Acanthomorphata</taxon>
        <taxon>Eupercaria</taxon>
        <taxon>Tetraodontiformes</taxon>
        <taxon>Tetradontoidea</taxon>
        <taxon>Tetraodontidae</taxon>
        <taxon>Takifugu</taxon>
    </lineage>
</organism>
<evidence type="ECO:0000313" key="27">
    <source>
        <dbReference type="Proteomes" id="UP000324091"/>
    </source>
</evidence>
<evidence type="ECO:0000256" key="2">
    <source>
        <dbReference type="ARBA" id="ARBA00010370"/>
    </source>
</evidence>
<evidence type="ECO:0000256" key="17">
    <source>
        <dbReference type="ARBA" id="ARBA00038924"/>
    </source>
</evidence>
<feature type="modified residue" description="Phosphotyrosine; by PKDCC" evidence="22">
    <location>
        <position position="366"/>
    </location>
</feature>
<dbReference type="PROSITE" id="PS51642">
    <property type="entry name" value="HEMOPEXIN_2"/>
    <property type="match status" value="4"/>
</dbReference>
<evidence type="ECO:0000256" key="20">
    <source>
        <dbReference type="PIRSR" id="PIRSR621190-2"/>
    </source>
</evidence>
<evidence type="ECO:0000256" key="21">
    <source>
        <dbReference type="PIRSR" id="PIRSR621190-3"/>
    </source>
</evidence>
<comment type="caution">
    <text evidence="26">The sequence shown here is derived from an EMBL/GenBank/DDBJ whole genome shotgun (WGS) entry which is preliminary data.</text>
</comment>
<dbReference type="CDD" id="cd00094">
    <property type="entry name" value="HX"/>
    <property type="match status" value="1"/>
</dbReference>
<dbReference type="InterPro" id="IPR021190">
    <property type="entry name" value="Pept_M10A"/>
</dbReference>
<dbReference type="Proteomes" id="UP000324091">
    <property type="component" value="Chromosome 14"/>
</dbReference>
<feature type="active site" evidence="18">
    <location>
        <position position="220"/>
    </location>
</feature>
<feature type="binding site" evidence="20">
    <location>
        <position position="125"/>
    </location>
    <ligand>
        <name>Ca(2+)</name>
        <dbReference type="ChEBI" id="CHEBI:29108"/>
        <label>1</label>
    </ligand>
</feature>
<keyword evidence="4" id="KW-0272">Extracellular matrix</keyword>
<feature type="binding site" evidence="20">
    <location>
        <position position="385"/>
    </location>
    <ligand>
        <name>Ca(2+)</name>
        <dbReference type="ChEBI" id="CHEBI:29108"/>
        <label>5</label>
    </ligand>
</feature>
<keyword evidence="11 20" id="KW-0106">Calcium</keyword>
<feature type="binding site" evidence="20">
    <location>
        <position position="158"/>
    </location>
    <ligand>
        <name>Ca(2+)</name>
        <dbReference type="ChEBI" id="CHEBI:29108"/>
        <label>2</label>
    </ligand>
</feature>
<feature type="binding site" evidence="20">
    <location>
        <position position="183"/>
    </location>
    <ligand>
        <name>Zn(2+)</name>
        <dbReference type="ChEBI" id="CHEBI:29105"/>
        <label>1</label>
    </ligand>
</feature>
<keyword evidence="15 21" id="KW-1015">Disulfide bond</keyword>
<dbReference type="PROSITE" id="PS00024">
    <property type="entry name" value="HEMOPEXIN"/>
    <property type="match status" value="1"/>
</dbReference>
<comment type="subcellular location">
    <subcellularLocation>
        <location evidence="1">Secreted</location>
        <location evidence="1">Extracellular space</location>
        <location evidence="1">Extracellular matrix</location>
    </subcellularLocation>
</comment>
<evidence type="ECO:0000256" key="10">
    <source>
        <dbReference type="ARBA" id="ARBA00022833"/>
    </source>
</evidence>
<feature type="binding site" evidence="20">
    <location>
        <position position="170"/>
    </location>
    <ligand>
        <name>Zn(2+)</name>
        <dbReference type="ChEBI" id="CHEBI:29105"/>
        <label>1</label>
    </ligand>
</feature>
<keyword evidence="13" id="KW-0177">Collagen degradation</keyword>
<feature type="binding site" evidence="20">
    <location>
        <position position="335"/>
    </location>
    <ligand>
        <name>Ca(2+)</name>
        <dbReference type="ChEBI" id="CHEBI:29108"/>
        <label>4</label>
    </ligand>
</feature>
<keyword evidence="5" id="KW-0645">Protease</keyword>
<feature type="binding site" evidence="20">
    <location>
        <position position="291"/>
    </location>
    <ligand>
        <name>Ca(2+)</name>
        <dbReference type="ChEBI" id="CHEBI:29108"/>
        <label>4</label>
    </ligand>
</feature>
<dbReference type="CDD" id="cd04278">
    <property type="entry name" value="ZnMc_MMP"/>
    <property type="match status" value="1"/>
</dbReference>
<evidence type="ECO:0000256" key="15">
    <source>
        <dbReference type="ARBA" id="ARBA00023157"/>
    </source>
</evidence>
<feature type="repeat" description="Hemopexin" evidence="23">
    <location>
        <begin position="428"/>
        <end position="471"/>
    </location>
</feature>
<feature type="binding site" evidence="20">
    <location>
        <position position="192"/>
    </location>
    <ligand>
        <name>Ca(2+)</name>
        <dbReference type="ChEBI" id="CHEBI:29108"/>
        <label>2</label>
    </ligand>
</feature>
<dbReference type="PANTHER" id="PTHR10201:SF151">
    <property type="entry name" value="INTERSTITIAL COLLAGENASE"/>
    <property type="match status" value="1"/>
</dbReference>
<feature type="binding site" evidence="19">
    <location>
        <position position="229"/>
    </location>
    <ligand>
        <name>Zn(2+)</name>
        <dbReference type="ChEBI" id="CHEBI:29105"/>
        <label>2</label>
        <note>catalytic</note>
    </ligand>
</feature>
<dbReference type="PIRSF" id="PIRSF001191">
    <property type="entry name" value="Peptidase_M10A_matrix"/>
    <property type="match status" value="1"/>
</dbReference>
<dbReference type="InterPro" id="IPR018487">
    <property type="entry name" value="Hemopexin-like_repeat"/>
</dbReference>
<evidence type="ECO:0000256" key="22">
    <source>
        <dbReference type="PIRSR" id="PIRSR621190-4"/>
    </source>
</evidence>
<protein>
    <recommendedName>
        <fullName evidence="17">interstitial collagenase</fullName>
        <ecNumber evidence="17">3.4.24.7</ecNumber>
    </recommendedName>
</protein>
<dbReference type="InterPro" id="IPR018486">
    <property type="entry name" value="Hemopexin_CS"/>
</dbReference>
<feature type="binding site" description="in inhibited form" evidence="20">
    <location>
        <position position="91"/>
    </location>
    <ligand>
        <name>Zn(2+)</name>
        <dbReference type="ChEBI" id="CHEBI:29105"/>
        <label>2</label>
        <note>catalytic</note>
    </ligand>
</feature>
<comment type="catalytic activity">
    <reaction evidence="16">
        <text>Cleavage of the triple helix of collagen at about three-quarters of the length of the molecule from the N-terminus, at 775-Gly-|-Ile-776 in the alpha1(I) chain. Cleaves synthetic substrates and alpha-macroglobulins at bonds where P1' is a hydrophobic residue.</text>
        <dbReference type="EC" id="3.4.24.7"/>
    </reaction>
</comment>
<dbReference type="SUPFAM" id="SSF55486">
    <property type="entry name" value="Metalloproteases ('zincins'), catalytic domain"/>
    <property type="match status" value="1"/>
</dbReference>
<feature type="domain" description="Peptidase metallopeptidase" evidence="25">
    <location>
        <begin position="106"/>
        <end position="265"/>
    </location>
</feature>
<dbReference type="GO" id="GO:0030198">
    <property type="term" value="P:extracellular matrix organization"/>
    <property type="evidence" value="ECO:0007669"/>
    <property type="project" value="TreeGrafter"/>
</dbReference>
<evidence type="ECO:0000256" key="19">
    <source>
        <dbReference type="PIRSR" id="PIRSR001191-2"/>
    </source>
</evidence>
<keyword evidence="8" id="KW-0677">Repeat</keyword>
<dbReference type="InterPro" id="IPR024079">
    <property type="entry name" value="MetalloPept_cat_dom_sf"/>
</dbReference>
<feature type="binding site" evidence="20">
    <location>
        <position position="237"/>
    </location>
    <ligand>
        <name>Zn(2+)</name>
        <dbReference type="ChEBI" id="CHEBI:29105"/>
        <label>2</label>
        <note>catalytic</note>
    </ligand>
</feature>
<dbReference type="Gene3D" id="3.40.390.10">
    <property type="entry name" value="Collagenase (Catalytic Domain)"/>
    <property type="match status" value="1"/>
</dbReference>
<dbReference type="SMART" id="SM00235">
    <property type="entry name" value="ZnMc"/>
    <property type="match status" value="1"/>
</dbReference>
<keyword evidence="7 24" id="KW-0732">Signal</keyword>
<evidence type="ECO:0000256" key="12">
    <source>
        <dbReference type="ARBA" id="ARBA00023049"/>
    </source>
</evidence>
<evidence type="ECO:0000313" key="26">
    <source>
        <dbReference type="EMBL" id="TWW74039.1"/>
    </source>
</evidence>
<dbReference type="GO" id="GO:0030574">
    <property type="term" value="P:collagen catabolic process"/>
    <property type="evidence" value="ECO:0007669"/>
    <property type="project" value="UniProtKB-KW"/>
</dbReference>
<evidence type="ECO:0000256" key="14">
    <source>
        <dbReference type="ARBA" id="ARBA00023145"/>
    </source>
</evidence>
<evidence type="ECO:0000256" key="8">
    <source>
        <dbReference type="ARBA" id="ARBA00022737"/>
    </source>
</evidence>
<feature type="binding site" evidence="20">
    <location>
        <position position="194"/>
    </location>
    <ligand>
        <name>Ca(2+)</name>
        <dbReference type="ChEBI" id="CHEBI:29108"/>
        <label>2</label>
    </ligand>
</feature>
<evidence type="ECO:0000259" key="25">
    <source>
        <dbReference type="SMART" id="SM00235"/>
    </source>
</evidence>
<comment type="similarity">
    <text evidence="2">Belongs to the peptidase M10A family.</text>
</comment>
<feature type="binding site" evidence="20">
    <location>
        <position position="337"/>
    </location>
    <ligand>
        <name>Ca(2+)</name>
        <dbReference type="ChEBI" id="CHEBI:29108"/>
        <label>5</label>
    </ligand>
</feature>
<dbReference type="Pfam" id="PF00413">
    <property type="entry name" value="Peptidase_M10"/>
    <property type="match status" value="1"/>
</dbReference>
<evidence type="ECO:0000256" key="4">
    <source>
        <dbReference type="ARBA" id="ARBA00022530"/>
    </source>
</evidence>
<evidence type="ECO:0000256" key="1">
    <source>
        <dbReference type="ARBA" id="ARBA00004498"/>
    </source>
</evidence>
<feature type="binding site" evidence="20">
    <location>
        <position position="176"/>
    </location>
    <ligand>
        <name>Ca(2+)</name>
        <dbReference type="ChEBI" id="CHEBI:29108"/>
        <label>3</label>
    </ligand>
</feature>
<feature type="signal peptide" evidence="24">
    <location>
        <begin position="1"/>
        <end position="20"/>
    </location>
</feature>
<evidence type="ECO:0000256" key="18">
    <source>
        <dbReference type="PIRSR" id="PIRSR001191-1"/>
    </source>
</evidence>
<dbReference type="GO" id="GO:0004222">
    <property type="term" value="F:metalloendopeptidase activity"/>
    <property type="evidence" value="ECO:0007669"/>
    <property type="project" value="UniProtKB-EC"/>
</dbReference>
<dbReference type="GO" id="GO:0008270">
    <property type="term" value="F:zinc ion binding"/>
    <property type="evidence" value="ECO:0007669"/>
    <property type="project" value="InterPro"/>
</dbReference>
<keyword evidence="10 19" id="KW-0862">Zinc</keyword>
<dbReference type="EMBL" id="RHFK02000006">
    <property type="protein sequence ID" value="TWW74039.1"/>
    <property type="molecule type" value="Genomic_DNA"/>
</dbReference>
<evidence type="ECO:0000256" key="13">
    <source>
        <dbReference type="ARBA" id="ARBA00023105"/>
    </source>
</evidence>
<feature type="binding site" evidence="20">
    <location>
        <position position="175"/>
    </location>
    <ligand>
        <name>Ca(2+)</name>
        <dbReference type="ChEBI" id="CHEBI:29108"/>
        <label>3</label>
    </ligand>
</feature>
<dbReference type="InterPro" id="IPR021158">
    <property type="entry name" value="Pept_M10A_Zn_BS"/>
</dbReference>
<keyword evidence="3" id="KW-0964">Secreted</keyword>
<evidence type="ECO:0000256" key="24">
    <source>
        <dbReference type="SAM" id="SignalP"/>
    </source>
</evidence>
<dbReference type="InterPro" id="IPR036375">
    <property type="entry name" value="Hemopexin-like_dom_sf"/>
</dbReference>
<feature type="repeat" description="Hemopexin" evidence="23">
    <location>
        <begin position="331"/>
        <end position="377"/>
    </location>
</feature>
<dbReference type="SMART" id="SM00120">
    <property type="entry name" value="HX"/>
    <property type="match status" value="4"/>
</dbReference>
<dbReference type="GO" id="GO:0006508">
    <property type="term" value="P:proteolysis"/>
    <property type="evidence" value="ECO:0007669"/>
    <property type="project" value="UniProtKB-KW"/>
</dbReference>
<feature type="binding site" evidence="20">
    <location>
        <position position="168"/>
    </location>
    <ligand>
        <name>Zn(2+)</name>
        <dbReference type="ChEBI" id="CHEBI:29105"/>
        <label>1</label>
    </ligand>
</feature>
<dbReference type="Pfam" id="PF00045">
    <property type="entry name" value="Hemopexin"/>
    <property type="match status" value="3"/>
</dbReference>
<proteinExistence type="inferred from homology"/>
<evidence type="ECO:0000256" key="7">
    <source>
        <dbReference type="ARBA" id="ARBA00022729"/>
    </source>
</evidence>
<dbReference type="InterPro" id="IPR000585">
    <property type="entry name" value="Hemopexin-like_dom"/>
</dbReference>
<accession>A0A5C6P523</accession>
<dbReference type="EC" id="3.4.24.7" evidence="17"/>
<dbReference type="SUPFAM" id="SSF50923">
    <property type="entry name" value="Hemopexin-like domain"/>
    <property type="match status" value="1"/>
</dbReference>
<comment type="cofactor">
    <cofactor evidence="20">
        <name>Zn(2+)</name>
        <dbReference type="ChEBI" id="CHEBI:29105"/>
    </cofactor>
    <text evidence="20">Binds 2 Zn(2+) ions per subunit.</text>
</comment>
<dbReference type="PANTHER" id="PTHR10201">
    <property type="entry name" value="MATRIX METALLOPROTEINASE"/>
    <property type="match status" value="1"/>
</dbReference>
<dbReference type="FunFam" id="3.40.390.10:FF:000007">
    <property type="entry name" value="Collagenase 3"/>
    <property type="match status" value="1"/>
</dbReference>
<dbReference type="PRINTS" id="PR00138">
    <property type="entry name" value="MATRIXIN"/>
</dbReference>
<keyword evidence="27" id="KW-1185">Reference proteome</keyword>
<dbReference type="AlphaFoldDB" id="A0A5C6P523"/>
<keyword evidence="14" id="KW-0865">Zymogen</keyword>
<dbReference type="InterPro" id="IPR006026">
    <property type="entry name" value="Peptidase_Metallo"/>
</dbReference>
<feature type="repeat" description="Hemopexin" evidence="23">
    <location>
        <begin position="281"/>
        <end position="330"/>
    </location>
</feature>
<dbReference type="InterPro" id="IPR002477">
    <property type="entry name" value="Peptidoglycan-bd-like"/>
</dbReference>
<name>A0A5C6P523_9TELE</name>
<feature type="binding site" evidence="19">
    <location>
        <position position="223"/>
    </location>
    <ligand>
        <name>Zn(2+)</name>
        <dbReference type="ChEBI" id="CHEBI:29105"/>
        <label>2</label>
        <note>catalytic</note>
    </ligand>
</feature>
<evidence type="ECO:0000256" key="5">
    <source>
        <dbReference type="ARBA" id="ARBA00022670"/>
    </source>
</evidence>
<dbReference type="InterPro" id="IPR001818">
    <property type="entry name" value="Pept_M10_metallopeptidase"/>
</dbReference>
<evidence type="ECO:0000256" key="11">
    <source>
        <dbReference type="ARBA" id="ARBA00022837"/>
    </source>
</evidence>
<evidence type="ECO:0000256" key="3">
    <source>
        <dbReference type="ARBA" id="ARBA00022525"/>
    </source>
</evidence>
<dbReference type="SUPFAM" id="SSF47090">
    <property type="entry name" value="PGBD-like"/>
    <property type="match status" value="1"/>
</dbReference>
<reference evidence="26 27" key="1">
    <citation type="submission" date="2019-04" db="EMBL/GenBank/DDBJ databases">
        <title>Chromosome genome assembly for Takifugu flavidus.</title>
        <authorList>
            <person name="Xiao S."/>
        </authorList>
    </citation>
    <scope>NUCLEOTIDE SEQUENCE [LARGE SCALE GENOMIC DNA]</scope>
    <source>
        <strain evidence="26">HTHZ2018</strain>
        <tissue evidence="26">Muscle</tissue>
    </source>
</reference>
<feature type="chain" id="PRO_5022726137" description="interstitial collagenase" evidence="24">
    <location>
        <begin position="21"/>
        <end position="474"/>
    </location>
</feature>
<dbReference type="Pfam" id="PF01471">
    <property type="entry name" value="PG_binding_1"/>
    <property type="match status" value="1"/>
</dbReference>
<keyword evidence="6 19" id="KW-0479">Metal-binding</keyword>
<gene>
    <name evidence="26" type="ORF">D4764_14G0000400</name>
</gene>
<keyword evidence="9" id="KW-0378">Hydrolase</keyword>
<feature type="disulfide bond" evidence="21">
    <location>
        <begin position="284"/>
        <end position="471"/>
    </location>
</feature>
<evidence type="ECO:0000256" key="16">
    <source>
        <dbReference type="ARBA" id="ARBA00036005"/>
    </source>
</evidence>
<dbReference type="FunFam" id="2.110.10.10:FF:000002">
    <property type="entry name" value="Matrix metallopeptidase 3"/>
    <property type="match status" value="1"/>
</dbReference>
<feature type="binding site" evidence="20">
    <location>
        <position position="198"/>
    </location>
    <ligand>
        <name>Ca(2+)</name>
        <dbReference type="ChEBI" id="CHEBI:29108"/>
        <label>3</label>
    </ligand>
</feature>
<evidence type="ECO:0000256" key="23">
    <source>
        <dbReference type="PROSITE-ProRule" id="PRU01011"/>
    </source>
</evidence>
<feature type="binding site" evidence="20">
    <location>
        <position position="201"/>
    </location>
    <ligand>
        <name>Ca(2+)</name>
        <dbReference type="ChEBI" id="CHEBI:29108"/>
        <label>1</label>
    </ligand>
</feature>
<dbReference type="PROSITE" id="PS00546">
    <property type="entry name" value="CYSTEINE_SWITCH"/>
    <property type="match status" value="1"/>
</dbReference>
<dbReference type="InterPro" id="IPR036365">
    <property type="entry name" value="PGBD-like_sf"/>
</dbReference>
<feature type="binding site" evidence="20">
    <location>
        <position position="201"/>
    </location>
    <ligand>
        <name>Ca(2+)</name>
        <dbReference type="ChEBI" id="CHEBI:29108"/>
        <label>3</label>
    </ligand>
</feature>
<evidence type="ECO:0000256" key="6">
    <source>
        <dbReference type="ARBA" id="ARBA00022723"/>
    </source>
</evidence>
<dbReference type="Gene3D" id="2.110.10.10">
    <property type="entry name" value="Hemopexin-like domain"/>
    <property type="match status" value="1"/>
</dbReference>